<evidence type="ECO:0000259" key="2">
    <source>
        <dbReference type="Pfam" id="PF00892"/>
    </source>
</evidence>
<dbReference type="Proteomes" id="UP000450676">
    <property type="component" value="Unassembled WGS sequence"/>
</dbReference>
<proteinExistence type="predicted"/>
<dbReference type="EMBL" id="WWCU01000006">
    <property type="protein sequence ID" value="MYN07186.1"/>
    <property type="molecule type" value="Genomic_DNA"/>
</dbReference>
<accession>A0A7X4H9J0</accession>
<dbReference type="Pfam" id="PF00892">
    <property type="entry name" value="EamA"/>
    <property type="match status" value="2"/>
</dbReference>
<dbReference type="SUPFAM" id="SSF103481">
    <property type="entry name" value="Multidrug resistance efflux transporter EmrE"/>
    <property type="match status" value="2"/>
</dbReference>
<protein>
    <submittedName>
        <fullName evidence="3">EamA family transporter</fullName>
    </submittedName>
</protein>
<feature type="transmembrane region" description="Helical" evidence="1">
    <location>
        <begin position="84"/>
        <end position="105"/>
    </location>
</feature>
<comment type="caution">
    <text evidence="3">The sequence shown here is derived from an EMBL/GenBank/DDBJ whole genome shotgun (WGS) entry which is preliminary data.</text>
</comment>
<evidence type="ECO:0000313" key="3">
    <source>
        <dbReference type="EMBL" id="MYN07186.1"/>
    </source>
</evidence>
<keyword evidence="1" id="KW-0472">Membrane</keyword>
<dbReference type="InterPro" id="IPR037185">
    <property type="entry name" value="EmrE-like"/>
</dbReference>
<feature type="transmembrane region" description="Helical" evidence="1">
    <location>
        <begin position="197"/>
        <end position="218"/>
    </location>
</feature>
<organism evidence="3 4">
    <name type="scientific">Pseudoduganella aquatica</name>
    <dbReference type="NCBI Taxonomy" id="2660641"/>
    <lineage>
        <taxon>Bacteria</taxon>
        <taxon>Pseudomonadati</taxon>
        <taxon>Pseudomonadota</taxon>
        <taxon>Betaproteobacteria</taxon>
        <taxon>Burkholderiales</taxon>
        <taxon>Oxalobacteraceae</taxon>
        <taxon>Telluria group</taxon>
        <taxon>Pseudoduganella</taxon>
    </lineage>
</organism>
<dbReference type="Gene3D" id="1.10.3730.20">
    <property type="match status" value="1"/>
</dbReference>
<sequence length="280" mass="30035">MLIAVAMFALMDTAMKLLSAHYPAMQVTALRSLSSLPLVCAYMAYRGKFGGILRVRWPLQLLRGVLGIGMLTMFAYALKSLPLADTYSIFFIAPALITALSVFILKEKVDAMQWAAIVVGLGGVLVVLRPDGASFISLAGLAVLGSAACYAVSAIASRILSRSDASEHIMFWLLVMMGTGSVAMCWQGWVAIRPQDWLIIAGLALSGFFGQLAITIAFSMGKASIVAPFEYSALAWGVAIDWLLWNTLPDGYTLLGAAIIIGSGIYLVRREAVHAEAEHP</sequence>
<evidence type="ECO:0000256" key="1">
    <source>
        <dbReference type="SAM" id="Phobius"/>
    </source>
</evidence>
<gene>
    <name evidence="3" type="ORF">GTP77_07520</name>
</gene>
<reference evidence="3 4" key="1">
    <citation type="submission" date="2019-12" db="EMBL/GenBank/DDBJ databases">
        <title>Novel species isolated from a subtropical stream in China.</title>
        <authorList>
            <person name="Lu H."/>
        </authorList>
    </citation>
    <scope>NUCLEOTIDE SEQUENCE [LARGE SCALE GENOMIC DNA]</scope>
    <source>
        <strain evidence="3 4">FT127W</strain>
    </source>
</reference>
<feature type="domain" description="EamA" evidence="2">
    <location>
        <begin position="141"/>
        <end position="267"/>
    </location>
</feature>
<dbReference type="InterPro" id="IPR000620">
    <property type="entry name" value="EamA_dom"/>
</dbReference>
<name>A0A7X4H9J0_9BURK</name>
<dbReference type="PANTHER" id="PTHR22911">
    <property type="entry name" value="ACYL-MALONYL CONDENSING ENZYME-RELATED"/>
    <property type="match status" value="1"/>
</dbReference>
<feature type="transmembrane region" description="Helical" evidence="1">
    <location>
        <begin position="135"/>
        <end position="157"/>
    </location>
</feature>
<feature type="transmembrane region" description="Helical" evidence="1">
    <location>
        <begin position="112"/>
        <end position="129"/>
    </location>
</feature>
<keyword evidence="1" id="KW-0812">Transmembrane</keyword>
<dbReference type="PANTHER" id="PTHR22911:SF103">
    <property type="entry name" value="BLR2811 PROTEIN"/>
    <property type="match status" value="1"/>
</dbReference>
<feature type="domain" description="EamA" evidence="2">
    <location>
        <begin position="1"/>
        <end position="128"/>
    </location>
</feature>
<dbReference type="RefSeq" id="WP_161071558.1">
    <property type="nucleotide sequence ID" value="NZ_CP086370.1"/>
</dbReference>
<feature type="transmembrane region" description="Helical" evidence="1">
    <location>
        <begin position="169"/>
        <end position="191"/>
    </location>
</feature>
<keyword evidence="4" id="KW-1185">Reference proteome</keyword>
<feature type="transmembrane region" description="Helical" evidence="1">
    <location>
        <begin position="57"/>
        <end position="78"/>
    </location>
</feature>
<dbReference type="GO" id="GO:0016020">
    <property type="term" value="C:membrane"/>
    <property type="evidence" value="ECO:0007669"/>
    <property type="project" value="InterPro"/>
</dbReference>
<keyword evidence="1" id="KW-1133">Transmembrane helix</keyword>
<feature type="transmembrane region" description="Helical" evidence="1">
    <location>
        <begin position="251"/>
        <end position="268"/>
    </location>
</feature>
<dbReference type="AlphaFoldDB" id="A0A7X4H9J0"/>
<evidence type="ECO:0000313" key="4">
    <source>
        <dbReference type="Proteomes" id="UP000450676"/>
    </source>
</evidence>